<keyword evidence="1" id="KW-1133">Transmembrane helix</keyword>
<feature type="transmembrane region" description="Helical" evidence="1">
    <location>
        <begin position="45"/>
        <end position="64"/>
    </location>
</feature>
<proteinExistence type="predicted"/>
<accession>W0A679</accession>
<feature type="transmembrane region" description="Helical" evidence="1">
    <location>
        <begin position="193"/>
        <end position="210"/>
    </location>
</feature>
<dbReference type="RefSeq" id="WP_025290850.1">
    <property type="nucleotide sequence ID" value="NZ_CP006644.1"/>
</dbReference>
<dbReference type="AlphaFoldDB" id="W0A679"/>
<evidence type="ECO:0000259" key="2">
    <source>
        <dbReference type="Pfam" id="PF02517"/>
    </source>
</evidence>
<dbReference type="EMBL" id="CP006644">
    <property type="protein sequence ID" value="AHE52546.1"/>
    <property type="molecule type" value="Genomic_DNA"/>
</dbReference>
<keyword evidence="1" id="KW-0472">Membrane</keyword>
<dbReference type="KEGG" id="ssan:NX02_03965"/>
<gene>
    <name evidence="3" type="ORF">NX02_03965</name>
</gene>
<feature type="transmembrane region" description="Helical" evidence="1">
    <location>
        <begin position="222"/>
        <end position="240"/>
    </location>
</feature>
<evidence type="ECO:0000256" key="1">
    <source>
        <dbReference type="SAM" id="Phobius"/>
    </source>
</evidence>
<dbReference type="InterPro" id="IPR003675">
    <property type="entry name" value="Rce1/LyrA-like_dom"/>
</dbReference>
<dbReference type="InterPro" id="IPR052710">
    <property type="entry name" value="CAAX_protease"/>
</dbReference>
<reference evidence="3 4" key="1">
    <citation type="submission" date="2013-07" db="EMBL/GenBank/DDBJ databases">
        <title>Completed genome of Sphingomonas sanxanigenens NX02.</title>
        <authorList>
            <person name="Ma T."/>
            <person name="Huang H."/>
            <person name="Wu M."/>
            <person name="Li X."/>
            <person name="Li G."/>
        </authorList>
    </citation>
    <scope>NUCLEOTIDE SEQUENCE [LARGE SCALE GENOMIC DNA]</scope>
    <source>
        <strain evidence="3 4">NX02</strain>
    </source>
</reference>
<feature type="transmembrane region" description="Helical" evidence="1">
    <location>
        <begin position="164"/>
        <end position="186"/>
    </location>
</feature>
<dbReference type="HOGENOM" id="CLU_088478_1_0_5"/>
<dbReference type="OrthoDB" id="193898at2"/>
<dbReference type="PANTHER" id="PTHR36435">
    <property type="entry name" value="SLR1288 PROTEIN"/>
    <property type="match status" value="1"/>
</dbReference>
<dbReference type="Pfam" id="PF02517">
    <property type="entry name" value="Rce1-like"/>
    <property type="match status" value="1"/>
</dbReference>
<evidence type="ECO:0000313" key="4">
    <source>
        <dbReference type="Proteomes" id="UP000018851"/>
    </source>
</evidence>
<dbReference type="Proteomes" id="UP000018851">
    <property type="component" value="Chromosome"/>
</dbReference>
<feature type="transmembrane region" description="Helical" evidence="1">
    <location>
        <begin position="142"/>
        <end position="158"/>
    </location>
</feature>
<feature type="transmembrane region" description="Helical" evidence="1">
    <location>
        <begin position="7"/>
        <end position="25"/>
    </location>
</feature>
<dbReference type="eggNOG" id="COG1266">
    <property type="taxonomic scope" value="Bacteria"/>
</dbReference>
<organism evidence="3 4">
    <name type="scientific">Sphingomonas sanxanigenens DSM 19645 = NX02</name>
    <dbReference type="NCBI Taxonomy" id="1123269"/>
    <lineage>
        <taxon>Bacteria</taxon>
        <taxon>Pseudomonadati</taxon>
        <taxon>Pseudomonadota</taxon>
        <taxon>Alphaproteobacteria</taxon>
        <taxon>Sphingomonadales</taxon>
        <taxon>Sphingomonadaceae</taxon>
        <taxon>Sphingomonas</taxon>
    </lineage>
</organism>
<keyword evidence="1" id="KW-0812">Transmembrane</keyword>
<evidence type="ECO:0000313" key="3">
    <source>
        <dbReference type="EMBL" id="AHE52546.1"/>
    </source>
</evidence>
<feature type="domain" description="CAAX prenyl protease 2/Lysostaphin resistance protein A-like" evidence="2">
    <location>
        <begin position="108"/>
        <end position="205"/>
    </location>
</feature>
<protein>
    <recommendedName>
        <fullName evidence="2">CAAX prenyl protease 2/Lysostaphin resistance protein A-like domain-containing protein</fullName>
    </recommendedName>
</protein>
<dbReference type="GO" id="GO:0080120">
    <property type="term" value="P:CAAX-box protein maturation"/>
    <property type="evidence" value="ECO:0007669"/>
    <property type="project" value="UniProtKB-ARBA"/>
</dbReference>
<dbReference type="PATRIC" id="fig|1123269.5.peg.778"/>
<dbReference type="PANTHER" id="PTHR36435:SF1">
    <property type="entry name" value="CAAX AMINO TERMINAL PROTEASE FAMILY PROTEIN"/>
    <property type="match status" value="1"/>
</dbReference>
<dbReference type="STRING" id="1123269.NX02_03965"/>
<feature type="transmembrane region" description="Helical" evidence="1">
    <location>
        <begin position="76"/>
        <end position="93"/>
    </location>
</feature>
<dbReference type="GO" id="GO:0004175">
    <property type="term" value="F:endopeptidase activity"/>
    <property type="evidence" value="ECO:0007669"/>
    <property type="project" value="UniProtKB-ARBA"/>
</dbReference>
<sequence>MKPNWRAALCVYLVYNAIIYTAWTLGSAQYTDMVSARVALTSLDLPLGLGALLCVAAVTLLGWWRPAMREADRSGPIWAAALVLAGMIGMVAVEASATRWASFSGAHLAMLVAAGLMVGFNEEMVNRGVLVTGLRGSTSSEIRVWLFSSALFGAMHIPNALFGIQLYAALLQCVFAALMGSAFYVLRRVSGTILLPMLMHGAWDFTSFAAQASGGRAPLSPVFQFGTYLLAIIATIALFLHNRRAAQPSA</sequence>
<name>W0A679_9SPHN</name>
<keyword evidence="4" id="KW-1185">Reference proteome</keyword>
<feature type="transmembrane region" description="Helical" evidence="1">
    <location>
        <begin position="99"/>
        <end position="121"/>
    </location>
</feature>